<dbReference type="Proteomes" id="UP000254802">
    <property type="component" value="Unassembled WGS sequence"/>
</dbReference>
<evidence type="ECO:0000313" key="1">
    <source>
        <dbReference type="EMBL" id="STY60414.1"/>
    </source>
</evidence>
<gene>
    <name evidence="1" type="ORF">NCTC10638_01612</name>
</gene>
<proteinExistence type="predicted"/>
<dbReference type="EMBL" id="UGPN01000002">
    <property type="protein sequence ID" value="STY60414.1"/>
    <property type="molecule type" value="Genomic_DNA"/>
</dbReference>
<sequence>MKQSLLNRLLRYTQIHTTSDRKAKLCQARNSSGICFIC</sequence>
<name>A0A378MWD0_MANHA</name>
<dbReference type="AlphaFoldDB" id="A0A378MWD0"/>
<accession>A0A378MWD0</accession>
<reference evidence="1 2" key="1">
    <citation type="submission" date="2018-06" db="EMBL/GenBank/DDBJ databases">
        <authorList>
            <consortium name="Pathogen Informatics"/>
            <person name="Doyle S."/>
        </authorList>
    </citation>
    <scope>NUCLEOTIDE SEQUENCE [LARGE SCALE GENOMIC DNA]</scope>
    <source>
        <strain evidence="1 2">NCTC10638</strain>
    </source>
</reference>
<organism evidence="1 2">
    <name type="scientific">Mannheimia haemolytica</name>
    <name type="common">Pasteurella haemolytica</name>
    <dbReference type="NCBI Taxonomy" id="75985"/>
    <lineage>
        <taxon>Bacteria</taxon>
        <taxon>Pseudomonadati</taxon>
        <taxon>Pseudomonadota</taxon>
        <taxon>Gammaproteobacteria</taxon>
        <taxon>Pasteurellales</taxon>
        <taxon>Pasteurellaceae</taxon>
        <taxon>Mannheimia</taxon>
    </lineage>
</organism>
<evidence type="ECO:0000313" key="2">
    <source>
        <dbReference type="Proteomes" id="UP000254802"/>
    </source>
</evidence>
<protein>
    <submittedName>
        <fullName evidence="1">Uncharacterized protein</fullName>
    </submittedName>
</protein>